<sequence>MFPFVLELHHPDISTVSSLSAGSVINIHQDLTLPPATARLNRIISSESRTKTYQTQRCSIHIFFSFYAPLQSLFTLLFSSSLVTDRLVTT</sequence>
<organism evidence="1 2">
    <name type="scientific">Ajellomyces capsulatus</name>
    <name type="common">Darling's disease fungus</name>
    <name type="synonym">Histoplasma capsulatum</name>
    <dbReference type="NCBI Taxonomy" id="5037"/>
    <lineage>
        <taxon>Eukaryota</taxon>
        <taxon>Fungi</taxon>
        <taxon>Dikarya</taxon>
        <taxon>Ascomycota</taxon>
        <taxon>Pezizomycotina</taxon>
        <taxon>Eurotiomycetes</taxon>
        <taxon>Eurotiomycetidae</taxon>
        <taxon>Onygenales</taxon>
        <taxon>Ajellomycetaceae</taxon>
        <taxon>Histoplasma</taxon>
    </lineage>
</organism>
<comment type="caution">
    <text evidence="1">The sequence shown here is derived from an EMBL/GenBank/DDBJ whole genome shotgun (WGS) entry which is preliminary data.</text>
</comment>
<proteinExistence type="predicted"/>
<evidence type="ECO:0000313" key="1">
    <source>
        <dbReference type="EMBL" id="KAG5299697.1"/>
    </source>
</evidence>
<dbReference type="AlphaFoldDB" id="A0A8H7Z0Q6"/>
<dbReference type="VEuPathDB" id="FungiDB:I7I52_10095"/>
<dbReference type="EMBL" id="JAEVHI010000002">
    <property type="protein sequence ID" value="KAG5299697.1"/>
    <property type="molecule type" value="Genomic_DNA"/>
</dbReference>
<reference evidence="1 2" key="1">
    <citation type="submission" date="2021-01" db="EMBL/GenBank/DDBJ databases">
        <title>Chromosome-level genome assembly of a human fungal pathogen reveals clustering of transcriptionally co-regulated genes.</title>
        <authorList>
            <person name="Voorhies M."/>
            <person name="Cohen S."/>
            <person name="Shea T.P."/>
            <person name="Petrus S."/>
            <person name="Munoz J.F."/>
            <person name="Poplawski S."/>
            <person name="Goldman W.E."/>
            <person name="Michael T."/>
            <person name="Cuomo C.A."/>
            <person name="Sil A."/>
            <person name="Beyhan S."/>
        </authorList>
    </citation>
    <scope>NUCLEOTIDE SEQUENCE [LARGE SCALE GENOMIC DNA]</scope>
    <source>
        <strain evidence="1 2">G184AR</strain>
    </source>
</reference>
<evidence type="ECO:0000313" key="2">
    <source>
        <dbReference type="Proteomes" id="UP000670092"/>
    </source>
</evidence>
<name>A0A8H7Z0Q6_AJECA</name>
<accession>A0A8H7Z0Q6</accession>
<dbReference type="Proteomes" id="UP000670092">
    <property type="component" value="Unassembled WGS sequence"/>
</dbReference>
<gene>
    <name evidence="1" type="ORF">I7I52_10095</name>
</gene>
<protein>
    <submittedName>
        <fullName evidence="1">Uncharacterized protein</fullName>
    </submittedName>
</protein>